<dbReference type="Proteomes" id="UP000464314">
    <property type="component" value="Chromosome"/>
</dbReference>
<protein>
    <submittedName>
        <fullName evidence="2">Prepilin-type N-terminal cleavage/methylation domain-containing protein</fullName>
    </submittedName>
</protein>
<dbReference type="PROSITE" id="PS00409">
    <property type="entry name" value="PROKAR_NTER_METHYL"/>
    <property type="match status" value="1"/>
</dbReference>
<dbReference type="AlphaFoldDB" id="A0A6P1TLP4"/>
<dbReference type="KEGG" id="anr:Ana3638_15130"/>
<dbReference type="SUPFAM" id="SSF54523">
    <property type="entry name" value="Pili subunits"/>
    <property type="match status" value="1"/>
</dbReference>
<name>A0A6P1TLP4_9FIRM</name>
<feature type="transmembrane region" description="Helical" evidence="1">
    <location>
        <begin position="12"/>
        <end position="33"/>
    </location>
</feature>
<keyword evidence="1" id="KW-0472">Membrane</keyword>
<dbReference type="Gene3D" id="3.30.700.10">
    <property type="entry name" value="Glycoprotein, Type 4 Pilin"/>
    <property type="match status" value="1"/>
</dbReference>
<organism evidence="2 3">
    <name type="scientific">Anaerocolumna sedimenticola</name>
    <dbReference type="NCBI Taxonomy" id="2696063"/>
    <lineage>
        <taxon>Bacteria</taxon>
        <taxon>Bacillati</taxon>
        <taxon>Bacillota</taxon>
        <taxon>Clostridia</taxon>
        <taxon>Lachnospirales</taxon>
        <taxon>Lachnospiraceae</taxon>
        <taxon>Anaerocolumna</taxon>
    </lineage>
</organism>
<accession>A0A6P1TLP4</accession>
<evidence type="ECO:0000313" key="3">
    <source>
        <dbReference type="Proteomes" id="UP000464314"/>
    </source>
</evidence>
<reference evidence="2 3" key="1">
    <citation type="submission" date="2020-01" db="EMBL/GenBank/DDBJ databases">
        <title>Genome analysis of Anaerocolumna sp. CBA3638.</title>
        <authorList>
            <person name="Kim J."/>
            <person name="Roh S.W."/>
        </authorList>
    </citation>
    <scope>NUCLEOTIDE SEQUENCE [LARGE SCALE GENOMIC DNA]</scope>
    <source>
        <strain evidence="2 3">CBA3638</strain>
    </source>
</reference>
<dbReference type="Pfam" id="PF07963">
    <property type="entry name" value="N_methyl"/>
    <property type="match status" value="1"/>
</dbReference>
<dbReference type="NCBIfam" id="TIGR02532">
    <property type="entry name" value="IV_pilin_GFxxxE"/>
    <property type="match status" value="1"/>
</dbReference>
<evidence type="ECO:0000256" key="1">
    <source>
        <dbReference type="SAM" id="Phobius"/>
    </source>
</evidence>
<keyword evidence="1" id="KW-1133">Transmembrane helix</keyword>
<gene>
    <name evidence="2" type="ORF">Ana3638_15130</name>
</gene>
<dbReference type="InterPro" id="IPR012902">
    <property type="entry name" value="N_methyl_site"/>
</dbReference>
<proteinExistence type="predicted"/>
<keyword evidence="3" id="KW-1185">Reference proteome</keyword>
<evidence type="ECO:0000313" key="2">
    <source>
        <dbReference type="EMBL" id="QHQ61954.1"/>
    </source>
</evidence>
<dbReference type="RefSeq" id="WP_161838779.1">
    <property type="nucleotide sequence ID" value="NZ_CP048000.1"/>
</dbReference>
<sequence length="165" mass="18084">MKKRIKIKNDKGFSLVELLVVMAIMAILVGAIAPQVNKYVEKSREARDLQLVSTVFTAVQTGIASSETQVKTITNKDIDYVLKTAAYENIQDEIIDLLGNDLVATKDEPAFPTDIDAVDAIKSKCLSKKGINGRLYVDYTADGKLSVYIAKNSTDTENRIGPVTN</sequence>
<dbReference type="InterPro" id="IPR045584">
    <property type="entry name" value="Pilin-like"/>
</dbReference>
<dbReference type="EMBL" id="CP048000">
    <property type="protein sequence ID" value="QHQ61954.1"/>
    <property type="molecule type" value="Genomic_DNA"/>
</dbReference>
<keyword evidence="1" id="KW-0812">Transmembrane</keyword>